<dbReference type="InterPro" id="IPR002942">
    <property type="entry name" value="S4_RNA-bd"/>
</dbReference>
<dbReference type="InterPro" id="IPR020103">
    <property type="entry name" value="PsdUridine_synth_cat_dom_sf"/>
</dbReference>
<feature type="compositionally biased region" description="Low complexity" evidence="5">
    <location>
        <begin position="109"/>
        <end position="120"/>
    </location>
</feature>
<evidence type="ECO:0000256" key="2">
    <source>
        <dbReference type="ARBA" id="ARBA00023235"/>
    </source>
</evidence>
<dbReference type="SUPFAM" id="SSF55174">
    <property type="entry name" value="Alpha-L RNA-binding motif"/>
    <property type="match status" value="1"/>
</dbReference>
<keyword evidence="2 4" id="KW-0413">Isomerase</keyword>
<dbReference type="CDD" id="cd02870">
    <property type="entry name" value="PseudoU_synth_RsuA_like"/>
    <property type="match status" value="1"/>
</dbReference>
<feature type="compositionally biased region" description="Gly residues" evidence="5">
    <location>
        <begin position="37"/>
        <end position="62"/>
    </location>
</feature>
<comment type="similarity">
    <text evidence="1 4">Belongs to the pseudouridine synthase RsuA family.</text>
</comment>
<dbReference type="RefSeq" id="WP_241913111.1">
    <property type="nucleotide sequence ID" value="NZ_CP093326.1"/>
</dbReference>
<dbReference type="PROSITE" id="PS01149">
    <property type="entry name" value="PSI_RSU"/>
    <property type="match status" value="1"/>
</dbReference>
<feature type="compositionally biased region" description="Low complexity" evidence="5">
    <location>
        <begin position="1"/>
        <end position="15"/>
    </location>
</feature>
<evidence type="ECO:0000313" key="7">
    <source>
        <dbReference type="EMBL" id="UNK44725.1"/>
    </source>
</evidence>
<feature type="compositionally biased region" description="Basic and acidic residues" evidence="5">
    <location>
        <begin position="19"/>
        <end position="34"/>
    </location>
</feature>
<dbReference type="InterPro" id="IPR020094">
    <property type="entry name" value="TruA/RsuA/RluB/E/F_N"/>
</dbReference>
<dbReference type="InterPro" id="IPR000748">
    <property type="entry name" value="PsdUridine_synth_RsuA/RluB/E/F"/>
</dbReference>
<keyword evidence="3" id="KW-0694">RNA-binding</keyword>
<dbReference type="EC" id="5.4.99.-" evidence="4"/>
<dbReference type="Pfam" id="PF00849">
    <property type="entry name" value="PseudoU_synth_2"/>
    <property type="match status" value="1"/>
</dbReference>
<reference evidence="7 8" key="1">
    <citation type="submission" date="2022-03" db="EMBL/GenBank/DDBJ databases">
        <title>Isotopic signatures of nitrous oxide derived from detoxification processes.</title>
        <authorList>
            <person name="Behrendt U."/>
            <person name="Buchen C."/>
            <person name="Well R."/>
            <person name="Ulrich A."/>
            <person name="Rohe L."/>
            <person name="Kolb S."/>
            <person name="Schloter M."/>
            <person name="Horn M.A."/>
            <person name="Augustin J."/>
        </authorList>
    </citation>
    <scope>NUCLEOTIDE SEQUENCE [LARGE SCALE GENOMIC DNA]</scope>
    <source>
        <strain evidence="7 8">S4-C24</strain>
    </source>
</reference>
<dbReference type="InterPro" id="IPR050343">
    <property type="entry name" value="RsuA_PseudoU_synthase"/>
</dbReference>
<evidence type="ECO:0000313" key="8">
    <source>
        <dbReference type="Proteomes" id="UP000829069"/>
    </source>
</evidence>
<name>A0ABY3W3R8_9MICC</name>
<dbReference type="InterPro" id="IPR042092">
    <property type="entry name" value="PsdUridine_s_RsuA/RluB/E/F_cat"/>
</dbReference>
<dbReference type="InterPro" id="IPR006145">
    <property type="entry name" value="PsdUridine_synth_RsuA/RluA"/>
</dbReference>
<dbReference type="InterPro" id="IPR036986">
    <property type="entry name" value="S4_RNA-bd_sf"/>
</dbReference>
<dbReference type="CDD" id="cd00165">
    <property type="entry name" value="S4"/>
    <property type="match status" value="1"/>
</dbReference>
<dbReference type="PROSITE" id="PS50889">
    <property type="entry name" value="S4"/>
    <property type="match status" value="1"/>
</dbReference>
<evidence type="ECO:0000256" key="3">
    <source>
        <dbReference type="PROSITE-ProRule" id="PRU00182"/>
    </source>
</evidence>
<protein>
    <recommendedName>
        <fullName evidence="4">Pseudouridine synthase</fullName>
        <ecNumber evidence="4">5.4.99.-</ecNumber>
    </recommendedName>
</protein>
<evidence type="ECO:0000256" key="4">
    <source>
        <dbReference type="RuleBase" id="RU003887"/>
    </source>
</evidence>
<evidence type="ECO:0000256" key="5">
    <source>
        <dbReference type="SAM" id="MobiDB-lite"/>
    </source>
</evidence>
<dbReference type="Pfam" id="PF01479">
    <property type="entry name" value="S4"/>
    <property type="match status" value="1"/>
</dbReference>
<dbReference type="SUPFAM" id="SSF55120">
    <property type="entry name" value="Pseudouridine synthase"/>
    <property type="match status" value="1"/>
</dbReference>
<dbReference type="InterPro" id="IPR018496">
    <property type="entry name" value="PsdUridine_synth_RsuA/RluB_CS"/>
</dbReference>
<dbReference type="SMART" id="SM00363">
    <property type="entry name" value="S4"/>
    <property type="match status" value="1"/>
</dbReference>
<dbReference type="PANTHER" id="PTHR47683">
    <property type="entry name" value="PSEUDOURIDINE SYNTHASE FAMILY PROTEIN-RELATED"/>
    <property type="match status" value="1"/>
</dbReference>
<dbReference type="Gene3D" id="3.30.70.580">
    <property type="entry name" value="Pseudouridine synthase I, catalytic domain, N-terminal subdomain"/>
    <property type="match status" value="1"/>
</dbReference>
<sequence length="425" mass="44100">MTQPPRSGSGRNNPRGGKRPGDARRSDDAQRRSEGGSAQGRGRPGQGSGAGKPGGGRSGAGAGRDQNRTEFGQGASQHGARRGPAEPGTGKQGSRKPSTAGPGAGKPGTGKPYGSKAAGKAGAGKAGAGKAGAVKARGAKPQRPAGPKAFGRERFGQNLGPVSRPGRGSRAGTGAGAVSDSHDPEGVRLQKVLAGAGVASRRVCEELIQAGRVEVDGVVVRELGVRVDPAHAVIHVDGIRVQMDETLTYLVFNKPKGVVSTMEDPEGRPCISDYLKPQQGQRLFHVGRLDQATEGLLLLTNDGELANRLTHPSYQVPKTYLVQVRGPMAHGVGAQMKAGIELEDGVSSVDSFKLVDSTPGHVLVEVVLHSGKNRVVRRLFDAVGHPVERLVRIQVGPIRLGDQRQGSIRALGRQEAGHLLALVGM</sequence>
<organism evidence="7 8">
    <name type="scientific">Arthrobacter sulfonylureivorans</name>
    <dbReference type="NCBI Taxonomy" id="2486855"/>
    <lineage>
        <taxon>Bacteria</taxon>
        <taxon>Bacillati</taxon>
        <taxon>Actinomycetota</taxon>
        <taxon>Actinomycetes</taxon>
        <taxon>Micrococcales</taxon>
        <taxon>Micrococcaceae</taxon>
        <taxon>Arthrobacter</taxon>
    </lineage>
</organism>
<dbReference type="Gene3D" id="3.10.290.10">
    <property type="entry name" value="RNA-binding S4 domain"/>
    <property type="match status" value="1"/>
</dbReference>
<feature type="region of interest" description="Disordered" evidence="5">
    <location>
        <begin position="1"/>
        <end position="184"/>
    </location>
</feature>
<accession>A0ABY3W3R8</accession>
<evidence type="ECO:0000256" key="1">
    <source>
        <dbReference type="ARBA" id="ARBA00008348"/>
    </source>
</evidence>
<dbReference type="Proteomes" id="UP000829069">
    <property type="component" value="Chromosome"/>
</dbReference>
<dbReference type="Gene3D" id="3.30.70.1560">
    <property type="entry name" value="Alpha-L RNA-binding motif"/>
    <property type="match status" value="1"/>
</dbReference>
<dbReference type="NCBIfam" id="TIGR00093">
    <property type="entry name" value="pseudouridine synthase"/>
    <property type="match status" value="1"/>
</dbReference>
<evidence type="ECO:0000259" key="6">
    <source>
        <dbReference type="SMART" id="SM00363"/>
    </source>
</evidence>
<feature type="compositionally biased region" description="Gly residues" evidence="5">
    <location>
        <begin position="121"/>
        <end position="130"/>
    </location>
</feature>
<proteinExistence type="inferred from homology"/>
<dbReference type="EMBL" id="CP093326">
    <property type="protein sequence ID" value="UNK44725.1"/>
    <property type="molecule type" value="Genomic_DNA"/>
</dbReference>
<feature type="domain" description="RNA-binding S4" evidence="6">
    <location>
        <begin position="187"/>
        <end position="251"/>
    </location>
</feature>
<keyword evidence="8" id="KW-1185">Reference proteome</keyword>
<gene>
    <name evidence="7" type="ORF">MNQ99_12160</name>
</gene>
<dbReference type="PANTHER" id="PTHR47683:SF2">
    <property type="entry name" value="RNA-BINDING S4 DOMAIN-CONTAINING PROTEIN"/>
    <property type="match status" value="1"/>
</dbReference>